<keyword evidence="2" id="KW-1185">Reference proteome</keyword>
<name>A0A0A0RNM5_9CAUD</name>
<dbReference type="OrthoDB" id="21373at10239"/>
<organism evidence="1 2">
    <name type="scientific">Bacillus phage Mater</name>
    <dbReference type="NCBI Taxonomy" id="1540090"/>
    <lineage>
        <taxon>Viruses</taxon>
        <taxon>Duplodnaviria</taxon>
        <taxon>Heunggongvirae</taxon>
        <taxon>Uroviricota</taxon>
        <taxon>Caudoviricetes</taxon>
        <taxon>Herelleviridae</taxon>
        <taxon>Bastillevirinae</taxon>
        <taxon>Matervirus</taxon>
        <taxon>Matervirus mater</taxon>
    </lineage>
</organism>
<protein>
    <submittedName>
        <fullName evidence="1">Uncharacterized protein</fullName>
    </submittedName>
</protein>
<dbReference type="KEGG" id="vg:24606986"/>
<evidence type="ECO:0000313" key="1">
    <source>
        <dbReference type="EMBL" id="AIW03244.1"/>
    </source>
</evidence>
<dbReference type="EMBL" id="KM236245">
    <property type="protein sequence ID" value="AIW03244.1"/>
    <property type="molecule type" value="Genomic_DNA"/>
</dbReference>
<sequence>MIAPEKITFYCKPYKEEGVYPAYPVDSSVKHDGAKCWAAECYTWRDTYEDPLHFEWDNSGFDHVTIESLDIRGEGGRAYQVIVERDGNRFKVDLREPTLMEVILTKGIQAGGRLNGSFCFAKEGSQTKLILEGSDTHKAALAEREKRQTYSKKISNKDLKPGHVYSTISGKSKLFLGFVYSANIDDYSGNIGKVYKGALLADWNGWNEDGIRQFVETGQLVEGNKVYSSDFDVVRSHSFKIEGEKVADVDLEPLVKRLNDLGMNEYEEKMSKERYGHKLWDYTGSYILAKMRTDRKEVDFKTEDVTAMKRHIDRFYNRRFF</sequence>
<evidence type="ECO:0000313" key="2">
    <source>
        <dbReference type="Proteomes" id="UP000030206"/>
    </source>
</evidence>
<proteinExistence type="predicted"/>
<dbReference type="GeneID" id="24606986"/>
<dbReference type="Proteomes" id="UP000030206">
    <property type="component" value="Segment"/>
</dbReference>
<gene>
    <name evidence="1" type="ORF">CPT_Mater87</name>
</gene>
<accession>A0A0A0RNM5</accession>
<reference evidence="1 2" key="1">
    <citation type="submission" date="2014-07" db="EMBL/GenBank/DDBJ databases">
        <title>Complete Genome of Bacillus megaterium Myophage Mater.</title>
        <authorList>
            <person name="Lancaster J.C."/>
            <person name="Hodde M.K."/>
            <person name="Hernandez A.C."/>
            <person name="Everett G.F.K."/>
        </authorList>
    </citation>
    <scope>NUCLEOTIDE SEQUENCE [LARGE SCALE GENOMIC DNA]</scope>
</reference>
<dbReference type="RefSeq" id="YP_009151046.1">
    <property type="nucleotide sequence ID" value="NC_027366.1"/>
</dbReference>